<name>A0A5J5CKZ2_9PERO</name>
<evidence type="ECO:0000256" key="2">
    <source>
        <dbReference type="ARBA" id="ARBA00022737"/>
    </source>
</evidence>
<dbReference type="InterPro" id="IPR051261">
    <property type="entry name" value="NLR"/>
</dbReference>
<dbReference type="SUPFAM" id="SSF52047">
    <property type="entry name" value="RNI-like"/>
    <property type="match status" value="1"/>
</dbReference>
<dbReference type="EMBL" id="VOFY01000021">
    <property type="protein sequence ID" value="KAA8581383.1"/>
    <property type="molecule type" value="Genomic_DNA"/>
</dbReference>
<sequence>MEQECVADQTDKTSKEMAASIQATVHHFQPICTAQSGGNVVAPMIIGSNITTMNINISTNQEETLNHDTADSDSLQLQNKPVGPLWQDKSCNLTEHSADALASVISSACCQLKVLDLSDNDFQDVGIKKLSGGLGSPDCKLEILIETNHQQTTAVQADL</sequence>
<accession>A0A5J5CKZ2</accession>
<keyword evidence="2" id="KW-0677">Repeat</keyword>
<dbReference type="AlphaFoldDB" id="A0A5J5CKZ2"/>
<dbReference type="Proteomes" id="UP000327493">
    <property type="component" value="Chromosome 21"/>
</dbReference>
<dbReference type="InterPro" id="IPR032675">
    <property type="entry name" value="LRR_dom_sf"/>
</dbReference>
<reference evidence="3 4" key="1">
    <citation type="submission" date="2019-08" db="EMBL/GenBank/DDBJ databases">
        <title>A chromosome-level genome assembly, high-density linkage maps, and genome scans reveal the genomic architecture of hybrid incompatibilities underlying speciation via character displacement in darters (Percidae: Etheostominae).</title>
        <authorList>
            <person name="Moran R.L."/>
            <person name="Catchen J.M."/>
            <person name="Fuller R.C."/>
        </authorList>
    </citation>
    <scope>NUCLEOTIDE SEQUENCE [LARGE SCALE GENOMIC DNA]</scope>
    <source>
        <strain evidence="3">EspeVRDwgs_2016</strain>
        <tissue evidence="3">Muscle</tissue>
    </source>
</reference>
<evidence type="ECO:0000313" key="4">
    <source>
        <dbReference type="Proteomes" id="UP000327493"/>
    </source>
</evidence>
<organism evidence="3 4">
    <name type="scientific">Etheostoma spectabile</name>
    <name type="common">orangethroat darter</name>
    <dbReference type="NCBI Taxonomy" id="54343"/>
    <lineage>
        <taxon>Eukaryota</taxon>
        <taxon>Metazoa</taxon>
        <taxon>Chordata</taxon>
        <taxon>Craniata</taxon>
        <taxon>Vertebrata</taxon>
        <taxon>Euteleostomi</taxon>
        <taxon>Actinopterygii</taxon>
        <taxon>Neopterygii</taxon>
        <taxon>Teleostei</taxon>
        <taxon>Neoteleostei</taxon>
        <taxon>Acanthomorphata</taxon>
        <taxon>Eupercaria</taxon>
        <taxon>Perciformes</taxon>
        <taxon>Percoidei</taxon>
        <taxon>Percidae</taxon>
        <taxon>Etheostomatinae</taxon>
        <taxon>Etheostoma</taxon>
    </lineage>
</organism>
<gene>
    <name evidence="3" type="ORF">FQN60_002964</name>
</gene>
<protein>
    <submittedName>
        <fullName evidence="3">Uncharacterized protein</fullName>
    </submittedName>
</protein>
<evidence type="ECO:0000313" key="3">
    <source>
        <dbReference type="EMBL" id="KAA8581383.1"/>
    </source>
</evidence>
<evidence type="ECO:0000256" key="1">
    <source>
        <dbReference type="ARBA" id="ARBA00022614"/>
    </source>
</evidence>
<dbReference type="PANTHER" id="PTHR24106">
    <property type="entry name" value="NACHT, LRR AND CARD DOMAINS-CONTAINING"/>
    <property type="match status" value="1"/>
</dbReference>
<keyword evidence="1" id="KW-0433">Leucine-rich repeat</keyword>
<proteinExistence type="predicted"/>
<keyword evidence="4" id="KW-1185">Reference proteome</keyword>
<comment type="caution">
    <text evidence="3">The sequence shown here is derived from an EMBL/GenBank/DDBJ whole genome shotgun (WGS) entry which is preliminary data.</text>
</comment>
<dbReference type="Gene3D" id="3.80.10.10">
    <property type="entry name" value="Ribonuclease Inhibitor"/>
    <property type="match status" value="1"/>
</dbReference>